<dbReference type="GO" id="GO:0005765">
    <property type="term" value="C:lysosomal membrane"/>
    <property type="evidence" value="ECO:0007669"/>
    <property type="project" value="TreeGrafter"/>
</dbReference>
<dbReference type="AlphaFoldDB" id="A0A1S0U4C3"/>
<dbReference type="FunCoup" id="A0A1S0U4C3">
    <property type="interactions" value="321"/>
</dbReference>
<dbReference type="PANTHER" id="PTHR46121:SF3">
    <property type="entry name" value="STEROIDOGENIC ACUTE REGULATORY-LIKE PROTEIN 1"/>
    <property type="match status" value="1"/>
</dbReference>
<dbReference type="Pfam" id="PF01852">
    <property type="entry name" value="START"/>
    <property type="match status" value="1"/>
</dbReference>
<feature type="compositionally biased region" description="Polar residues" evidence="1">
    <location>
        <begin position="233"/>
        <end position="245"/>
    </location>
</feature>
<dbReference type="GO" id="GO:0031902">
    <property type="term" value="C:late endosome membrane"/>
    <property type="evidence" value="ECO:0007669"/>
    <property type="project" value="TreeGrafter"/>
</dbReference>
<dbReference type="OMA" id="GREFLAC"/>
<dbReference type="GO" id="GO:0140284">
    <property type="term" value="C:endoplasmic reticulum-endosome membrane contact site"/>
    <property type="evidence" value="ECO:0007669"/>
    <property type="project" value="TreeGrafter"/>
</dbReference>
<dbReference type="GO" id="GO:0008289">
    <property type="term" value="F:lipid binding"/>
    <property type="evidence" value="ECO:0007669"/>
    <property type="project" value="InterPro"/>
</dbReference>
<dbReference type="InterPro" id="IPR002913">
    <property type="entry name" value="START_lipid-bd_dom"/>
</dbReference>
<dbReference type="OrthoDB" id="5813961at2759"/>
<dbReference type="PANTHER" id="PTHR46121">
    <property type="entry name" value="STEROIDOGENIC ACUTE REGULATORY PROTEIN-LIKE"/>
    <property type="match status" value="1"/>
</dbReference>
<accession>A0A1S0U4C3</accession>
<dbReference type="GO" id="GO:0005789">
    <property type="term" value="C:endoplasmic reticulum membrane"/>
    <property type="evidence" value="ECO:0007669"/>
    <property type="project" value="TreeGrafter"/>
</dbReference>
<evidence type="ECO:0000259" key="2">
    <source>
        <dbReference type="PROSITE" id="PS50848"/>
    </source>
</evidence>
<sequence>MTTIEVGGLSETLPARLSKYSDAFKKAESAMKLLLDLCASPSFETREGWKNSYEKNGEKVYSKQFEIGKIFTLRIIFNETIQNLFYDHWEKITTTPLWNPNFAYMERIEKLTSHCDILKYATTDIMFIKGREFLACRLYRKIGSTIYVAAKSFEIDEIPKVNSKVRAEMLLGAGRFSPHPPDPQKTLIDYALCVNPKISLPQRLIDTCIAYMLHRDSMFARKKAQKLRKTNHSQEAMKTSNTLED</sequence>
<dbReference type="InterPro" id="IPR023393">
    <property type="entry name" value="START-like_dom_sf"/>
</dbReference>
<dbReference type="Gene3D" id="3.30.530.20">
    <property type="match status" value="1"/>
</dbReference>
<evidence type="ECO:0000256" key="1">
    <source>
        <dbReference type="SAM" id="MobiDB-lite"/>
    </source>
</evidence>
<feature type="region of interest" description="Disordered" evidence="1">
    <location>
        <begin position="224"/>
        <end position="245"/>
    </location>
</feature>
<reference evidence="3" key="1">
    <citation type="submission" date="2012-04" db="EMBL/GenBank/DDBJ databases">
        <title>The Genome Sequence of Loa loa.</title>
        <authorList>
            <consortium name="The Broad Institute Genome Sequencing Platform"/>
            <consortium name="Broad Institute Genome Sequencing Center for Infectious Disease"/>
            <person name="Nutman T.B."/>
            <person name="Fink D.L."/>
            <person name="Russ C."/>
            <person name="Young S."/>
            <person name="Zeng Q."/>
            <person name="Gargeya S."/>
            <person name="Alvarado L."/>
            <person name="Berlin A."/>
            <person name="Chapman S.B."/>
            <person name="Chen Z."/>
            <person name="Freedman E."/>
            <person name="Gellesch M."/>
            <person name="Goldberg J."/>
            <person name="Griggs A."/>
            <person name="Gujja S."/>
            <person name="Heilman E.R."/>
            <person name="Heiman D."/>
            <person name="Howarth C."/>
            <person name="Mehta T."/>
            <person name="Neiman D."/>
            <person name="Pearson M."/>
            <person name="Roberts A."/>
            <person name="Saif S."/>
            <person name="Shea T."/>
            <person name="Shenoy N."/>
            <person name="Sisk P."/>
            <person name="Stolte C."/>
            <person name="Sykes S."/>
            <person name="White J."/>
            <person name="Yandava C."/>
            <person name="Haas B."/>
            <person name="Henn M.R."/>
            <person name="Nusbaum C."/>
            <person name="Birren B."/>
        </authorList>
    </citation>
    <scope>NUCLEOTIDE SEQUENCE [LARGE SCALE GENOMIC DNA]</scope>
</reference>
<name>A0A1S0U4C3_LOALO</name>
<gene>
    <name evidence="3" type="ORF">LOAG_04291</name>
</gene>
<dbReference type="SUPFAM" id="SSF55961">
    <property type="entry name" value="Bet v1-like"/>
    <property type="match status" value="1"/>
</dbReference>
<organism evidence="3">
    <name type="scientific">Loa loa</name>
    <name type="common">Eye worm</name>
    <name type="synonym">Filaria loa</name>
    <dbReference type="NCBI Taxonomy" id="7209"/>
    <lineage>
        <taxon>Eukaryota</taxon>
        <taxon>Metazoa</taxon>
        <taxon>Ecdysozoa</taxon>
        <taxon>Nematoda</taxon>
        <taxon>Chromadorea</taxon>
        <taxon>Rhabditida</taxon>
        <taxon>Spirurina</taxon>
        <taxon>Spiruromorpha</taxon>
        <taxon>Filarioidea</taxon>
        <taxon>Onchocercidae</taxon>
        <taxon>Loa</taxon>
    </lineage>
</organism>
<dbReference type="GO" id="GO:0099044">
    <property type="term" value="P:vesicle tethering to endoplasmic reticulum"/>
    <property type="evidence" value="ECO:0007669"/>
    <property type="project" value="TreeGrafter"/>
</dbReference>
<dbReference type="InterPro" id="IPR051869">
    <property type="entry name" value="STARD3"/>
</dbReference>
<evidence type="ECO:0000313" key="3">
    <source>
        <dbReference type="EMBL" id="EFO24192.1"/>
    </source>
</evidence>
<dbReference type="RefSeq" id="XP_003139876.1">
    <property type="nucleotide sequence ID" value="XM_003139828.1"/>
</dbReference>
<dbReference type="PROSITE" id="PS50848">
    <property type="entry name" value="START"/>
    <property type="match status" value="1"/>
</dbReference>
<dbReference type="CDD" id="cd00177">
    <property type="entry name" value="START"/>
    <property type="match status" value="1"/>
</dbReference>
<dbReference type="InParanoid" id="A0A1S0U4C3"/>
<dbReference type="EMBL" id="JH712077">
    <property type="protein sequence ID" value="EFO24192.1"/>
    <property type="molecule type" value="Genomic_DNA"/>
</dbReference>
<dbReference type="KEGG" id="loa:LOAG_04291"/>
<dbReference type="GeneID" id="9941694"/>
<proteinExistence type="predicted"/>
<feature type="domain" description="START" evidence="2">
    <location>
        <begin position="47"/>
        <end position="229"/>
    </location>
</feature>
<protein>
    <recommendedName>
        <fullName evidence="2">START domain-containing protein</fullName>
    </recommendedName>
</protein>
<dbReference type="CTD" id="9941694"/>